<sequence>MPEIIIIGLSVALLISVITSFSLMSQLETARSCIDGLIEFMEKTADEMDLIAIEQYRKEFELKMKDKAFIEEIDLYSQGEPEHEIPDESILYDWNGEVLHEVE</sequence>
<evidence type="ECO:0000313" key="2">
    <source>
        <dbReference type="Proteomes" id="UP000615234"/>
    </source>
</evidence>
<accession>A0A8I0AMG1</accession>
<dbReference type="RefSeq" id="WP_186847786.1">
    <property type="nucleotide sequence ID" value="NZ_JACOOX010000005.1"/>
</dbReference>
<reference evidence="1 2" key="1">
    <citation type="submission" date="2020-08" db="EMBL/GenBank/DDBJ databases">
        <title>Genome public.</title>
        <authorList>
            <person name="Liu C."/>
            <person name="Sun Q."/>
        </authorList>
    </citation>
    <scope>NUCLEOTIDE SEQUENCE [LARGE SCALE GENOMIC DNA]</scope>
    <source>
        <strain evidence="1 2">NSJ-10</strain>
    </source>
</reference>
<comment type="caution">
    <text evidence="1">The sequence shown here is derived from an EMBL/GenBank/DDBJ whole genome shotgun (WGS) entry which is preliminary data.</text>
</comment>
<dbReference type="AlphaFoldDB" id="A0A8I0AMG1"/>
<name>A0A8I0AMG1_9FIRM</name>
<proteinExistence type="predicted"/>
<gene>
    <name evidence="1" type="ORF">H8S09_09435</name>
</gene>
<keyword evidence="2" id="KW-1185">Reference proteome</keyword>
<dbReference type="Proteomes" id="UP000615234">
    <property type="component" value="Unassembled WGS sequence"/>
</dbReference>
<organism evidence="1 2">
    <name type="scientific">Coprococcus hominis</name>
    <name type="common">ex Liu et al. 2022</name>
    <dbReference type="NCBI Taxonomy" id="2763039"/>
    <lineage>
        <taxon>Bacteria</taxon>
        <taxon>Bacillati</taxon>
        <taxon>Bacillota</taxon>
        <taxon>Clostridia</taxon>
        <taxon>Lachnospirales</taxon>
        <taxon>Lachnospiraceae</taxon>
        <taxon>Coprococcus</taxon>
    </lineage>
</organism>
<evidence type="ECO:0000313" key="1">
    <source>
        <dbReference type="EMBL" id="MBC5663111.1"/>
    </source>
</evidence>
<dbReference type="EMBL" id="JACOOX010000005">
    <property type="protein sequence ID" value="MBC5663111.1"/>
    <property type="molecule type" value="Genomic_DNA"/>
</dbReference>
<protein>
    <submittedName>
        <fullName evidence="1">Uncharacterized protein</fullName>
    </submittedName>
</protein>